<name>A0ABQ9HI27_9NEOP</name>
<protein>
    <submittedName>
        <fullName evidence="2">Uncharacterized protein</fullName>
    </submittedName>
</protein>
<reference evidence="2 3" key="1">
    <citation type="submission" date="2023-02" db="EMBL/GenBank/DDBJ databases">
        <title>LHISI_Scaffold_Assembly.</title>
        <authorList>
            <person name="Stuart O.P."/>
            <person name="Cleave R."/>
            <person name="Magrath M.J.L."/>
            <person name="Mikheyev A.S."/>
        </authorList>
    </citation>
    <scope>NUCLEOTIDE SEQUENCE [LARGE SCALE GENOMIC DNA]</scope>
    <source>
        <strain evidence="2">Daus_M_001</strain>
        <tissue evidence="2">Leg muscle</tissue>
    </source>
</reference>
<proteinExistence type="predicted"/>
<sequence length="478" mass="53952">MELRGKCKGGGNWSSPRKTANQWHRPTRFSRAKIRESNPVHLDGRRGELDTSRKLLSFPDRWQASELSPATILAAEGSLASSHLASDSVMAAIIRVLRFTSTDHVPSLEDTLPLFLQHAAAIAHKYHTITELKKQNLNEEKILIHIYFSENYPYKYNEEIQAVRFGGARQQITLHTGVHYLLPNDNVSARVFCSLFKNNRHDTMEMGAHLKQIFEWLKIQDLNIQRIRILIFSWHDSESGHVKGAYNGVQGNLKITADKPVAEGKDIVELNAVNCKRSPSHMVDNLQRIILQQGMFPHYDVGDHVLIRWAKAVYPGEIISVFEQGALAKNQILEMANNNDEQLYAWEDVLQKSKAPKLIERGFYSVKEIDDHNPHHHPSLIFHRRFVCQSIYIPNPVTMALPKAVENVLEAEVEGRPSKLKSGADVTRRPLQSPRPPLGGRNAAFSQCNSGHRRSHQAPATWSRTLPPVAANGQTSSA</sequence>
<evidence type="ECO:0000313" key="2">
    <source>
        <dbReference type="EMBL" id="KAJ8883995.1"/>
    </source>
</evidence>
<dbReference type="EMBL" id="JARBHB010000005">
    <property type="protein sequence ID" value="KAJ8883995.1"/>
    <property type="molecule type" value="Genomic_DNA"/>
</dbReference>
<comment type="caution">
    <text evidence="2">The sequence shown here is derived from an EMBL/GenBank/DDBJ whole genome shotgun (WGS) entry which is preliminary data.</text>
</comment>
<feature type="region of interest" description="Disordered" evidence="1">
    <location>
        <begin position="415"/>
        <end position="478"/>
    </location>
</feature>
<feature type="region of interest" description="Disordered" evidence="1">
    <location>
        <begin position="1"/>
        <end position="25"/>
    </location>
</feature>
<feature type="non-terminal residue" evidence="2">
    <location>
        <position position="478"/>
    </location>
</feature>
<feature type="compositionally biased region" description="Polar residues" evidence="1">
    <location>
        <begin position="13"/>
        <end position="24"/>
    </location>
</feature>
<accession>A0ABQ9HI27</accession>
<evidence type="ECO:0000256" key="1">
    <source>
        <dbReference type="SAM" id="MobiDB-lite"/>
    </source>
</evidence>
<gene>
    <name evidence="2" type="ORF">PR048_015851</name>
</gene>
<organism evidence="2 3">
    <name type="scientific">Dryococelus australis</name>
    <dbReference type="NCBI Taxonomy" id="614101"/>
    <lineage>
        <taxon>Eukaryota</taxon>
        <taxon>Metazoa</taxon>
        <taxon>Ecdysozoa</taxon>
        <taxon>Arthropoda</taxon>
        <taxon>Hexapoda</taxon>
        <taxon>Insecta</taxon>
        <taxon>Pterygota</taxon>
        <taxon>Neoptera</taxon>
        <taxon>Polyneoptera</taxon>
        <taxon>Phasmatodea</taxon>
        <taxon>Verophasmatodea</taxon>
        <taxon>Anareolatae</taxon>
        <taxon>Phasmatidae</taxon>
        <taxon>Eurycanthinae</taxon>
        <taxon>Dryococelus</taxon>
    </lineage>
</organism>
<keyword evidence="3" id="KW-1185">Reference proteome</keyword>
<evidence type="ECO:0000313" key="3">
    <source>
        <dbReference type="Proteomes" id="UP001159363"/>
    </source>
</evidence>
<dbReference type="Proteomes" id="UP001159363">
    <property type="component" value="Chromosome 4"/>
</dbReference>